<evidence type="ECO:0000313" key="2">
    <source>
        <dbReference type="Proteomes" id="UP000664132"/>
    </source>
</evidence>
<gene>
    <name evidence="1" type="ORF">IFR04_004056</name>
</gene>
<dbReference type="AlphaFoldDB" id="A0A8H7WDG9"/>
<comment type="caution">
    <text evidence="1">The sequence shown here is derived from an EMBL/GenBank/DDBJ whole genome shotgun (WGS) entry which is preliminary data.</text>
</comment>
<protein>
    <submittedName>
        <fullName evidence="1">Uncharacterized protein</fullName>
    </submittedName>
</protein>
<name>A0A8H7WDG9_9HELO</name>
<proteinExistence type="predicted"/>
<accession>A0A8H7WDG9</accession>
<organism evidence="1 2">
    <name type="scientific">Cadophora malorum</name>
    <dbReference type="NCBI Taxonomy" id="108018"/>
    <lineage>
        <taxon>Eukaryota</taxon>
        <taxon>Fungi</taxon>
        <taxon>Dikarya</taxon>
        <taxon>Ascomycota</taxon>
        <taxon>Pezizomycotina</taxon>
        <taxon>Leotiomycetes</taxon>
        <taxon>Helotiales</taxon>
        <taxon>Ploettnerulaceae</taxon>
        <taxon>Cadophora</taxon>
    </lineage>
</organism>
<evidence type="ECO:0000313" key="1">
    <source>
        <dbReference type="EMBL" id="KAG4422834.1"/>
    </source>
</evidence>
<dbReference type="OrthoDB" id="3561800at2759"/>
<dbReference type="Proteomes" id="UP000664132">
    <property type="component" value="Unassembled WGS sequence"/>
</dbReference>
<keyword evidence="2" id="KW-1185">Reference proteome</keyword>
<reference evidence="1" key="1">
    <citation type="submission" date="2021-02" db="EMBL/GenBank/DDBJ databases">
        <title>Genome sequence Cadophora malorum strain M34.</title>
        <authorList>
            <person name="Stefanovic E."/>
            <person name="Vu D."/>
            <person name="Scully C."/>
            <person name="Dijksterhuis J."/>
            <person name="Roader J."/>
            <person name="Houbraken J."/>
        </authorList>
    </citation>
    <scope>NUCLEOTIDE SEQUENCE</scope>
    <source>
        <strain evidence="1">M34</strain>
    </source>
</reference>
<dbReference type="EMBL" id="JAFJYH010000043">
    <property type="protein sequence ID" value="KAG4422834.1"/>
    <property type="molecule type" value="Genomic_DNA"/>
</dbReference>
<sequence length="123" mass="12661">MASSPSLLNLLKNDAAIIGSPVLSSSPVSEIVSPRPVRRVSFDALIRLTAAFEPATTTTTSTVASALAAKKRVFDRNRSLLSGSTPEYGGGSWSGKFGAVGGERKGLGGKGVGVIGGERMLRK</sequence>